<dbReference type="RefSeq" id="WP_379560491.1">
    <property type="nucleotide sequence ID" value="NZ_JBHUMX010000006.1"/>
</dbReference>
<dbReference type="Gene3D" id="1.50.10.10">
    <property type="match status" value="1"/>
</dbReference>
<accession>A0ABW5PWX4</accession>
<dbReference type="Pfam" id="PF07221">
    <property type="entry name" value="GlcNAc_2-epim"/>
    <property type="match status" value="1"/>
</dbReference>
<dbReference type="InterPro" id="IPR012341">
    <property type="entry name" value="6hp_glycosidase-like_sf"/>
</dbReference>
<name>A0ABW5PWX4_9BACI</name>
<dbReference type="Proteomes" id="UP001597451">
    <property type="component" value="Unassembled WGS sequence"/>
</dbReference>
<gene>
    <name evidence="3" type="ORF">ACFSUN_03360</name>
</gene>
<reference evidence="4" key="1">
    <citation type="journal article" date="2019" name="Int. J. Syst. Evol. Microbiol.">
        <title>The Global Catalogue of Microorganisms (GCM) 10K type strain sequencing project: providing services to taxonomists for standard genome sequencing and annotation.</title>
        <authorList>
            <consortium name="The Broad Institute Genomics Platform"/>
            <consortium name="The Broad Institute Genome Sequencing Center for Infectious Disease"/>
            <person name="Wu L."/>
            <person name="Ma J."/>
        </authorList>
    </citation>
    <scope>NUCLEOTIDE SEQUENCE [LARGE SCALE GENOMIC DNA]</scope>
    <source>
        <strain evidence="4">TISTR 1858</strain>
    </source>
</reference>
<dbReference type="PANTHER" id="PTHR15108">
    <property type="entry name" value="N-ACYLGLUCOSAMINE-2-EPIMERASE"/>
    <property type="match status" value="1"/>
</dbReference>
<evidence type="ECO:0000313" key="4">
    <source>
        <dbReference type="Proteomes" id="UP001597451"/>
    </source>
</evidence>
<protein>
    <submittedName>
        <fullName evidence="3">AGE family epimerase/isomerase</fullName>
    </submittedName>
</protein>
<sequence length="401" mass="46280">MGQQHGPETYAENWLHEQIESTLAFYYPTCIDEENGGYNHSFYDDGELSPDSTKHLVGTCRFIYNFSIGAILGKGAFCLEAAEHGLRFLQEHHQDKVNGGYYWTLDGQQVTEDTKYAYGHAFVLLAASKAYAAGIEWARDVIDSVYEVLEEHFWEYAYHLYADELSADWSEVAEYRGQNANMHMTEAMIAAYEATSDQKYLDRAYQLADVVTGRLTFQTKGLVWEHFTPEWEPDWTFVETDESKQEFRPHGFVPGHSIEWSKLLIMLDRHISEPWMTDRAVHLYQEAYQQGADMVYGGIIYSISADKFTMDTDKYYWVQAETFGASALLAGKLNNPAYWQRYEAMLDYCSNIFIDHAHGGGWYNMLFRDNIRQSPIKSEKAKADYHPIANYYETLRVLGAD</sequence>
<proteinExistence type="inferred from homology"/>
<keyword evidence="2" id="KW-0413">Isomerase</keyword>
<dbReference type="EMBL" id="JBHUMX010000006">
    <property type="protein sequence ID" value="MFD2627832.1"/>
    <property type="molecule type" value="Genomic_DNA"/>
</dbReference>
<organism evidence="3 4">
    <name type="scientific">Oceanobacillus kapialis</name>
    <dbReference type="NCBI Taxonomy" id="481353"/>
    <lineage>
        <taxon>Bacteria</taxon>
        <taxon>Bacillati</taxon>
        <taxon>Bacillota</taxon>
        <taxon>Bacilli</taxon>
        <taxon>Bacillales</taxon>
        <taxon>Bacillaceae</taxon>
        <taxon>Oceanobacillus</taxon>
    </lineage>
</organism>
<dbReference type="InterPro" id="IPR008928">
    <property type="entry name" value="6-hairpin_glycosidase_sf"/>
</dbReference>
<dbReference type="InterPro" id="IPR010819">
    <property type="entry name" value="AGE/CE"/>
</dbReference>
<comment type="similarity">
    <text evidence="1">Belongs to the N-acylglucosamine 2-epimerase family.</text>
</comment>
<dbReference type="SUPFAM" id="SSF48208">
    <property type="entry name" value="Six-hairpin glycosidases"/>
    <property type="match status" value="1"/>
</dbReference>
<evidence type="ECO:0000313" key="3">
    <source>
        <dbReference type="EMBL" id="MFD2627832.1"/>
    </source>
</evidence>
<evidence type="ECO:0000256" key="2">
    <source>
        <dbReference type="ARBA" id="ARBA00023235"/>
    </source>
</evidence>
<comment type="caution">
    <text evidence="3">The sequence shown here is derived from an EMBL/GenBank/DDBJ whole genome shotgun (WGS) entry which is preliminary data.</text>
</comment>
<evidence type="ECO:0000256" key="1">
    <source>
        <dbReference type="ARBA" id="ARBA00008558"/>
    </source>
</evidence>
<keyword evidence="4" id="KW-1185">Reference proteome</keyword>